<keyword evidence="2" id="KW-1185">Reference proteome</keyword>
<name>A0AAV1SA76_9ROSI</name>
<organism evidence="1 2">
    <name type="scientific">Dovyalis caffra</name>
    <dbReference type="NCBI Taxonomy" id="77055"/>
    <lineage>
        <taxon>Eukaryota</taxon>
        <taxon>Viridiplantae</taxon>
        <taxon>Streptophyta</taxon>
        <taxon>Embryophyta</taxon>
        <taxon>Tracheophyta</taxon>
        <taxon>Spermatophyta</taxon>
        <taxon>Magnoliopsida</taxon>
        <taxon>eudicotyledons</taxon>
        <taxon>Gunneridae</taxon>
        <taxon>Pentapetalae</taxon>
        <taxon>rosids</taxon>
        <taxon>fabids</taxon>
        <taxon>Malpighiales</taxon>
        <taxon>Salicaceae</taxon>
        <taxon>Flacourtieae</taxon>
        <taxon>Dovyalis</taxon>
    </lineage>
</organism>
<gene>
    <name evidence="1" type="ORF">DCAF_LOCUS21056</name>
</gene>
<dbReference type="AlphaFoldDB" id="A0AAV1SA76"/>
<sequence>MARIEICKMPKPKLNGSIIVSHGEGAHHFLVQECADSCREDEGSRFYIRKPTNASMISRGNYLIQWEESYSCVGNYKDRLTTKAFEYSYPFPEQQSSCTIRSESLFFNWVSRNECAEVLNTDIYIRNKTRSRIALVHQP</sequence>
<evidence type="ECO:0000313" key="2">
    <source>
        <dbReference type="Proteomes" id="UP001314170"/>
    </source>
</evidence>
<comment type="caution">
    <text evidence="1">The sequence shown here is derived from an EMBL/GenBank/DDBJ whole genome shotgun (WGS) entry which is preliminary data.</text>
</comment>
<reference evidence="1 2" key="1">
    <citation type="submission" date="2024-01" db="EMBL/GenBank/DDBJ databases">
        <authorList>
            <person name="Waweru B."/>
        </authorList>
    </citation>
    <scope>NUCLEOTIDE SEQUENCE [LARGE SCALE GENOMIC DNA]</scope>
</reference>
<evidence type="ECO:0000313" key="1">
    <source>
        <dbReference type="EMBL" id="CAK7348359.1"/>
    </source>
</evidence>
<accession>A0AAV1SA76</accession>
<dbReference type="EMBL" id="CAWUPB010001173">
    <property type="protein sequence ID" value="CAK7348359.1"/>
    <property type="molecule type" value="Genomic_DNA"/>
</dbReference>
<dbReference type="Proteomes" id="UP001314170">
    <property type="component" value="Unassembled WGS sequence"/>
</dbReference>
<protein>
    <submittedName>
        <fullName evidence="1">Uncharacterized protein</fullName>
    </submittedName>
</protein>
<proteinExistence type="predicted"/>